<dbReference type="AlphaFoldDB" id="A0A0D1J0K0"/>
<evidence type="ECO:0000313" key="1">
    <source>
        <dbReference type="EMBL" id="KIU05794.1"/>
    </source>
</evidence>
<reference evidence="1 2" key="1">
    <citation type="submission" date="2014-12" db="EMBL/GenBank/DDBJ databases">
        <title>Comparative genome analysis of Bacillus coagulans HM-08, Clostridium butyricum HM-68, Bacillus subtilis HM-66 and Bacillus licheniformis BL-09.</title>
        <authorList>
            <person name="Zhang H."/>
        </authorList>
    </citation>
    <scope>NUCLEOTIDE SEQUENCE [LARGE SCALE GENOMIC DNA]</scope>
    <source>
        <strain evidence="1 2">HM-66</strain>
    </source>
</reference>
<gene>
    <name evidence="1" type="ORF">SC09_contig4orf00701</name>
</gene>
<evidence type="ECO:0000313" key="2">
    <source>
        <dbReference type="Proteomes" id="UP000032247"/>
    </source>
</evidence>
<dbReference type="Proteomes" id="UP000032247">
    <property type="component" value="Unassembled WGS sequence"/>
</dbReference>
<organism evidence="1 2">
    <name type="scientific">Bacillus subtilis</name>
    <dbReference type="NCBI Taxonomy" id="1423"/>
    <lineage>
        <taxon>Bacteria</taxon>
        <taxon>Bacillati</taxon>
        <taxon>Bacillota</taxon>
        <taxon>Bacilli</taxon>
        <taxon>Bacillales</taxon>
        <taxon>Bacillaceae</taxon>
        <taxon>Bacillus</taxon>
    </lineage>
</organism>
<accession>A0A0D1J0K0</accession>
<name>A0A0D1J0K0_BACIU</name>
<protein>
    <submittedName>
        <fullName evidence="1">HTH-type transcriptional regulator YvmB</fullName>
    </submittedName>
</protein>
<dbReference type="EMBL" id="JXBC01000013">
    <property type="protein sequence ID" value="KIU05794.1"/>
    <property type="molecule type" value="Genomic_DNA"/>
</dbReference>
<proteinExistence type="predicted"/>
<comment type="caution">
    <text evidence="1">The sequence shown here is derived from an EMBL/GenBank/DDBJ whole genome shotgun (WGS) entry which is preliminary data.</text>
</comment>
<sequence>MVYDIYAGLLTKSEHFTSQFFKEAAEHVKKLPLRAAFFIFF</sequence>